<comment type="caution">
    <text evidence="3">The sequence shown here is derived from an EMBL/GenBank/DDBJ whole genome shotgun (WGS) entry which is preliminary data.</text>
</comment>
<name>A0A1V9YPR5_ACHHY</name>
<dbReference type="Pfam" id="PF00787">
    <property type="entry name" value="PX"/>
    <property type="match status" value="1"/>
</dbReference>
<dbReference type="GO" id="GO:0035091">
    <property type="term" value="F:phosphatidylinositol binding"/>
    <property type="evidence" value="ECO:0007669"/>
    <property type="project" value="InterPro"/>
</dbReference>
<reference evidence="3 4" key="1">
    <citation type="journal article" date="2014" name="Genome Biol. Evol.">
        <title>The secreted proteins of Achlya hypogyna and Thraustotheca clavata identify the ancestral oomycete secretome and reveal gene acquisitions by horizontal gene transfer.</title>
        <authorList>
            <person name="Misner I."/>
            <person name="Blouin N."/>
            <person name="Leonard G."/>
            <person name="Richards T.A."/>
            <person name="Lane C.E."/>
        </authorList>
    </citation>
    <scope>NUCLEOTIDE SEQUENCE [LARGE SCALE GENOMIC DNA]</scope>
    <source>
        <strain evidence="3 4">ATCC 48635</strain>
    </source>
</reference>
<dbReference type="SUPFAM" id="SSF64268">
    <property type="entry name" value="PX domain"/>
    <property type="match status" value="1"/>
</dbReference>
<dbReference type="EMBL" id="JNBR01001427">
    <property type="protein sequence ID" value="OQR87673.1"/>
    <property type="molecule type" value="Genomic_DNA"/>
</dbReference>
<evidence type="ECO:0000256" key="1">
    <source>
        <dbReference type="SAM" id="MobiDB-lite"/>
    </source>
</evidence>
<dbReference type="Gene3D" id="3.30.530.20">
    <property type="match status" value="1"/>
</dbReference>
<dbReference type="AlphaFoldDB" id="A0A1V9YPR5"/>
<proteinExistence type="predicted"/>
<dbReference type="InterPro" id="IPR001683">
    <property type="entry name" value="PX_dom"/>
</dbReference>
<dbReference type="Proteomes" id="UP000243579">
    <property type="component" value="Unassembled WGS sequence"/>
</dbReference>
<dbReference type="InterPro" id="IPR032269">
    <property type="entry name" value="DUF4833"/>
</dbReference>
<keyword evidence="4" id="KW-1185">Reference proteome</keyword>
<accession>A0A1V9YPR5</accession>
<evidence type="ECO:0000313" key="4">
    <source>
        <dbReference type="Proteomes" id="UP000243579"/>
    </source>
</evidence>
<feature type="domain" description="PX" evidence="2">
    <location>
        <begin position="109"/>
        <end position="238"/>
    </location>
</feature>
<dbReference type="Gene3D" id="3.30.1520.10">
    <property type="entry name" value="Phox-like domain"/>
    <property type="match status" value="1"/>
</dbReference>
<dbReference type="CDD" id="cd06093">
    <property type="entry name" value="PX_domain"/>
    <property type="match status" value="1"/>
</dbReference>
<dbReference type="InterPro" id="IPR023393">
    <property type="entry name" value="START-like_dom_sf"/>
</dbReference>
<dbReference type="InterPro" id="IPR036871">
    <property type="entry name" value="PX_dom_sf"/>
</dbReference>
<dbReference type="SUPFAM" id="SSF55961">
    <property type="entry name" value="Bet v1-like"/>
    <property type="match status" value="1"/>
</dbReference>
<sequence>MMTGIATTETVPDHILCKACKQHVHLDDIGDHECAPPPALVRADTGFKVQELLPPASVVFPAAPVTLAPPKLARHASMPAGPSPLPPASPAKRLPTPRASSPTKAGTLEWAAMLQARIVRVKVAPEGVAKYAIVTSLWANGPEFTVERRYREFYALAQTLYLMHPSADIWHRLPPKRYCQQAQSLTDGFLLRRKVGLEGFLCAAIDMLLNPHSAGPTTKRTVTQLHVLNEFLGIPVVKDVAGAMKDLRQLATSTDGWNQVTSLAPHDVLFERNADGFLMLKRTAALPYPARAVFDLLTAGPNTAVAKALNPFLVGGQVLRKESNHLWSEHTIYRTFWGFPCVEFFNAKTWRVDPGGVITVISIPAPLTDYPEGWEQSSFRRVDCVLHGWVVTPDPSNPNACSVAMVLHMDYRRFCGSYQRPTRSLLLRHAAELSALRAHLDRSFDRAYYDSMGPLVGLKDLELHSQDTESSVDKDPKVYVVCQQIEPMFCFVVHKNTNRNVLIFKLNVDHRVHDSLQLHPKEPLVAEWVMFEKKNNPRKDLSTIERNTTYEFSTRFIGQGVFLVSFAMLRGALRAAKLPRSSFVGREFQLKVGKDAGYNLFGTIKNSPNVLIKRLFLTFAPSLVGLGHLESVLIVGDSQSELVLAK</sequence>
<dbReference type="OrthoDB" id="79524at2759"/>
<evidence type="ECO:0000313" key="3">
    <source>
        <dbReference type="EMBL" id="OQR87673.1"/>
    </source>
</evidence>
<gene>
    <name evidence="3" type="ORF">ACHHYP_08185</name>
</gene>
<organism evidence="3 4">
    <name type="scientific">Achlya hypogyna</name>
    <name type="common">Oomycete</name>
    <name type="synonym">Protoachlya hypogyna</name>
    <dbReference type="NCBI Taxonomy" id="1202772"/>
    <lineage>
        <taxon>Eukaryota</taxon>
        <taxon>Sar</taxon>
        <taxon>Stramenopiles</taxon>
        <taxon>Oomycota</taxon>
        <taxon>Saprolegniomycetes</taxon>
        <taxon>Saprolegniales</taxon>
        <taxon>Achlyaceae</taxon>
        <taxon>Achlya</taxon>
    </lineage>
</organism>
<dbReference type="PROSITE" id="PS50195">
    <property type="entry name" value="PX"/>
    <property type="match status" value="1"/>
</dbReference>
<evidence type="ECO:0000259" key="2">
    <source>
        <dbReference type="PROSITE" id="PS50195"/>
    </source>
</evidence>
<protein>
    <recommendedName>
        <fullName evidence="2">PX domain-containing protein</fullName>
    </recommendedName>
</protein>
<feature type="region of interest" description="Disordered" evidence="1">
    <location>
        <begin position="73"/>
        <end position="103"/>
    </location>
</feature>
<dbReference type="Pfam" id="PF16117">
    <property type="entry name" value="DUF4833"/>
    <property type="match status" value="1"/>
</dbReference>